<dbReference type="RefSeq" id="WP_318655270.1">
    <property type="nucleotide sequence ID" value="NZ_CP136863.1"/>
</dbReference>
<keyword evidence="2" id="KW-0238">DNA-binding</keyword>
<keyword evidence="6" id="KW-1185">Reference proteome</keyword>
<dbReference type="InterPro" id="IPR047930">
    <property type="entry name" value="Transpos_IS6"/>
</dbReference>
<keyword evidence="1" id="KW-0815">Transposition</keyword>
<feature type="domain" description="DDE" evidence="4">
    <location>
        <begin position="86"/>
        <end position="222"/>
    </location>
</feature>
<organism evidence="5 6">
    <name type="scientific">Methylocapsa polymorpha</name>
    <dbReference type="NCBI Taxonomy" id="3080828"/>
    <lineage>
        <taxon>Bacteria</taxon>
        <taxon>Pseudomonadati</taxon>
        <taxon>Pseudomonadota</taxon>
        <taxon>Alphaproteobacteria</taxon>
        <taxon>Hyphomicrobiales</taxon>
        <taxon>Beijerinckiaceae</taxon>
        <taxon>Methylocapsa</taxon>
    </lineage>
</organism>
<dbReference type="NCBIfam" id="NF033587">
    <property type="entry name" value="transpos_IS6"/>
    <property type="match status" value="1"/>
</dbReference>
<evidence type="ECO:0000256" key="1">
    <source>
        <dbReference type="ARBA" id="ARBA00022578"/>
    </source>
</evidence>
<reference evidence="5 6" key="1">
    <citation type="submission" date="2023-10" db="EMBL/GenBank/DDBJ databases">
        <title>Novel methanotroph of the genus Methylocapsa from a subarctic wetland.</title>
        <authorList>
            <person name="Belova S.E."/>
            <person name="Oshkin I.Y."/>
            <person name="Miroshnikov K."/>
            <person name="Dedysh S.N."/>
        </authorList>
    </citation>
    <scope>NUCLEOTIDE SEQUENCE [LARGE SCALE GENOMIC DNA]</scope>
    <source>
        <strain evidence="5 6">RX1</strain>
        <plasmid evidence="5 6">pRX1</plasmid>
    </source>
</reference>
<evidence type="ECO:0000256" key="3">
    <source>
        <dbReference type="ARBA" id="ARBA00023172"/>
    </source>
</evidence>
<protein>
    <submittedName>
        <fullName evidence="5">IS6 family transposase</fullName>
    </submittedName>
</protein>
<dbReference type="PANTHER" id="PTHR35528">
    <property type="entry name" value="BLL1675 PROTEIN"/>
    <property type="match status" value="1"/>
</dbReference>
<sequence length="250" mass="28813">MILIAIVEKPKRQSKGDFKGRHFEAWLIIQAVTWYLRYPLSYRDLESMFLERGFEVDHSTINHWVLAYAPLIEKRLRLFRRPHCGSIRVDETYVKIGGKWRYLYRAIDKRGVPIDFLLAAKRDAAAAKQFFRKMLEDQPLLAPDKFGTDGASVYPATISDAVDAGLIPPNPLHRVSKHFQQGIESDHFRVKENMPKVGGFQSFRTARKTIAGFEAMLWLKKGFDFAGEWTVRKQNKLLSCCFGLEMVSEG</sequence>
<evidence type="ECO:0000313" key="5">
    <source>
        <dbReference type="EMBL" id="WOJ91840.1"/>
    </source>
</evidence>
<dbReference type="EMBL" id="CP136863">
    <property type="protein sequence ID" value="WOJ91840.1"/>
    <property type="molecule type" value="Genomic_DNA"/>
</dbReference>
<keyword evidence="3" id="KW-0233">DNA recombination</keyword>
<dbReference type="InterPro" id="IPR052183">
    <property type="entry name" value="IS_Transposase"/>
</dbReference>
<accession>A0ABZ0HY61</accession>
<geneLocation type="plasmid" evidence="5 6">
    <name>pRX1</name>
</geneLocation>
<name>A0ABZ0HY61_9HYPH</name>
<evidence type="ECO:0000259" key="4">
    <source>
        <dbReference type="Pfam" id="PF13610"/>
    </source>
</evidence>
<dbReference type="PANTHER" id="PTHR35528:SF3">
    <property type="entry name" value="BLL1675 PROTEIN"/>
    <property type="match status" value="1"/>
</dbReference>
<evidence type="ECO:0000313" key="6">
    <source>
        <dbReference type="Proteomes" id="UP001626536"/>
    </source>
</evidence>
<gene>
    <name evidence="5" type="ORF">RZS28_19140</name>
</gene>
<keyword evidence="5" id="KW-0614">Plasmid</keyword>
<evidence type="ECO:0000256" key="2">
    <source>
        <dbReference type="ARBA" id="ARBA00023125"/>
    </source>
</evidence>
<dbReference type="InterPro" id="IPR032874">
    <property type="entry name" value="DDE_dom"/>
</dbReference>
<dbReference type="Proteomes" id="UP001626536">
    <property type="component" value="Plasmid pRX1"/>
</dbReference>
<dbReference type="Pfam" id="PF13610">
    <property type="entry name" value="DDE_Tnp_IS240"/>
    <property type="match status" value="1"/>
</dbReference>
<proteinExistence type="predicted"/>